<accession>L0AV43</accession>
<feature type="region of interest" description="Disordered" evidence="1">
    <location>
        <begin position="95"/>
        <end position="143"/>
    </location>
</feature>
<dbReference type="Proteomes" id="UP000031512">
    <property type="component" value="Chromosome 1"/>
</dbReference>
<gene>
    <name evidence="2" type="ORF">BEWA_022480</name>
</gene>
<protein>
    <submittedName>
        <fullName evidence="2">Uncharacterized protein</fullName>
    </submittedName>
</protein>
<sequence length="193" mass="21921">MGARCSKQSAKKQMEQDEAERLKKLEEQAMAEVEERRIKREREEAERLLREQEEEERRRQIEEQLALEQAKREEEERLKQEESLAPVVVPLKTKSLSIKSDDHISHTSSISHESIGSKSSLGSRKSSLSSRTTGRKDGDAVEMPTFTPFSMRRTDEIAKYLISKCGCALSDTHNNTNCVICQSVDLSDAPLIA</sequence>
<dbReference type="RefSeq" id="XP_004829066.1">
    <property type="nucleotide sequence ID" value="XM_004829009.1"/>
</dbReference>
<dbReference type="GeneID" id="15803783"/>
<organism evidence="2 3">
    <name type="scientific">Theileria equi strain WA</name>
    <dbReference type="NCBI Taxonomy" id="1537102"/>
    <lineage>
        <taxon>Eukaryota</taxon>
        <taxon>Sar</taxon>
        <taxon>Alveolata</taxon>
        <taxon>Apicomplexa</taxon>
        <taxon>Aconoidasida</taxon>
        <taxon>Piroplasmida</taxon>
        <taxon>Theileriidae</taxon>
        <taxon>Theileria</taxon>
    </lineage>
</organism>
<evidence type="ECO:0000313" key="2">
    <source>
        <dbReference type="EMBL" id="AFZ79400.1"/>
    </source>
</evidence>
<dbReference type="AlphaFoldDB" id="L0AV43"/>
<dbReference type="EMBL" id="CP001669">
    <property type="protein sequence ID" value="AFZ79400.1"/>
    <property type="molecule type" value="Genomic_DNA"/>
</dbReference>
<evidence type="ECO:0000313" key="3">
    <source>
        <dbReference type="Proteomes" id="UP000031512"/>
    </source>
</evidence>
<dbReference type="OrthoDB" id="339159at2759"/>
<reference evidence="2 3" key="1">
    <citation type="journal article" date="2012" name="BMC Genomics">
        <title>Comparative genomic analysis and phylogenetic position of Theileria equi.</title>
        <authorList>
            <person name="Kappmeyer L.S."/>
            <person name="Thiagarajan M."/>
            <person name="Herndon D.R."/>
            <person name="Ramsay J.D."/>
            <person name="Caler E."/>
            <person name="Djikeng A."/>
            <person name="Gillespie J.J."/>
            <person name="Lau A.O."/>
            <person name="Roalson E.H."/>
            <person name="Silva J.C."/>
            <person name="Silva M.G."/>
            <person name="Suarez C.E."/>
            <person name="Ueti M.W."/>
            <person name="Nene V.M."/>
            <person name="Mealey R.H."/>
            <person name="Knowles D.P."/>
            <person name="Brayton K.A."/>
        </authorList>
    </citation>
    <scope>NUCLEOTIDE SEQUENCE [LARGE SCALE GENOMIC DNA]</scope>
    <source>
        <strain evidence="2 3">WA</strain>
    </source>
</reference>
<evidence type="ECO:0000256" key="1">
    <source>
        <dbReference type="SAM" id="MobiDB-lite"/>
    </source>
</evidence>
<keyword evidence="3" id="KW-1185">Reference proteome</keyword>
<dbReference type="VEuPathDB" id="PiroplasmaDB:BEWA_022480"/>
<name>L0AV43_THEEQ</name>
<proteinExistence type="predicted"/>
<feature type="region of interest" description="Disordered" evidence="1">
    <location>
        <begin position="34"/>
        <end position="60"/>
    </location>
</feature>
<feature type="compositionally biased region" description="Low complexity" evidence="1">
    <location>
        <begin position="106"/>
        <end position="132"/>
    </location>
</feature>
<dbReference type="KEGG" id="beq:BEWA_022480"/>
<dbReference type="eggNOG" id="ENOG502SSMP">
    <property type="taxonomic scope" value="Eukaryota"/>
</dbReference>